<keyword evidence="1" id="KW-1185">Reference proteome</keyword>
<protein>
    <submittedName>
        <fullName evidence="2">Candidate secreted effector</fullName>
    </submittedName>
</protein>
<dbReference type="AlphaFoldDB" id="A0A914LTB1"/>
<evidence type="ECO:0000313" key="1">
    <source>
        <dbReference type="Proteomes" id="UP000887563"/>
    </source>
</evidence>
<reference evidence="2" key="1">
    <citation type="submission" date="2022-11" db="UniProtKB">
        <authorList>
            <consortium name="WormBaseParasite"/>
        </authorList>
    </citation>
    <scope>IDENTIFICATION</scope>
</reference>
<evidence type="ECO:0000313" key="2">
    <source>
        <dbReference type="WBParaSite" id="Minc3s00779g17243"/>
    </source>
</evidence>
<dbReference type="Proteomes" id="UP000887563">
    <property type="component" value="Unplaced"/>
</dbReference>
<sequence length="62" mass="7027">MTPKLFNCQLIDFALLISYRHRHHSGLSGGGAINLRENDVRKNKIPKEAPINATKLFLEKPN</sequence>
<proteinExistence type="predicted"/>
<organism evidence="1 2">
    <name type="scientific">Meloidogyne incognita</name>
    <name type="common">Southern root-knot nematode worm</name>
    <name type="synonym">Oxyuris incognita</name>
    <dbReference type="NCBI Taxonomy" id="6306"/>
    <lineage>
        <taxon>Eukaryota</taxon>
        <taxon>Metazoa</taxon>
        <taxon>Ecdysozoa</taxon>
        <taxon>Nematoda</taxon>
        <taxon>Chromadorea</taxon>
        <taxon>Rhabditida</taxon>
        <taxon>Tylenchina</taxon>
        <taxon>Tylenchomorpha</taxon>
        <taxon>Tylenchoidea</taxon>
        <taxon>Meloidogynidae</taxon>
        <taxon>Meloidogyninae</taxon>
        <taxon>Meloidogyne</taxon>
        <taxon>Meloidogyne incognita group</taxon>
    </lineage>
</organism>
<dbReference type="WBParaSite" id="Minc3s00779g17243">
    <property type="protein sequence ID" value="Minc3s00779g17243"/>
    <property type="gene ID" value="Minc3s00779g17243"/>
</dbReference>
<accession>A0A914LTB1</accession>
<name>A0A914LTB1_MELIC</name>